<evidence type="ECO:0000313" key="1">
    <source>
        <dbReference type="EMBL" id="PLB49583.1"/>
    </source>
</evidence>
<feature type="non-terminal residue" evidence="1">
    <location>
        <position position="1"/>
    </location>
</feature>
<evidence type="ECO:0000313" key="2">
    <source>
        <dbReference type="Proteomes" id="UP000234275"/>
    </source>
</evidence>
<accession>A0A2I2G9R1</accession>
<dbReference type="EMBL" id="MSFO01000004">
    <property type="protein sequence ID" value="PLB49583.1"/>
    <property type="molecule type" value="Genomic_DNA"/>
</dbReference>
<reference evidence="1 2" key="1">
    <citation type="submission" date="2016-12" db="EMBL/GenBank/DDBJ databases">
        <title>The genomes of Aspergillus section Nigri reveals drivers in fungal speciation.</title>
        <authorList>
            <consortium name="DOE Joint Genome Institute"/>
            <person name="Vesth T.C."/>
            <person name="Nybo J."/>
            <person name="Theobald S."/>
            <person name="Brandl J."/>
            <person name="Frisvad J.C."/>
            <person name="Nielsen K.F."/>
            <person name="Lyhne E.K."/>
            <person name="Kogle M.E."/>
            <person name="Kuo A."/>
            <person name="Riley R."/>
            <person name="Clum A."/>
            <person name="Nolan M."/>
            <person name="Lipzen A."/>
            <person name="Salamov A."/>
            <person name="Henrissat B."/>
            <person name="Wiebenga A."/>
            <person name="De Vries R.P."/>
            <person name="Grigoriev I.V."/>
            <person name="Mortensen U.H."/>
            <person name="Andersen M.R."/>
            <person name="Baker S.E."/>
        </authorList>
    </citation>
    <scope>NUCLEOTIDE SEQUENCE [LARGE SCALE GENOMIC DNA]</scope>
    <source>
        <strain evidence="1 2">IBT 23096</strain>
    </source>
</reference>
<sequence length="408" mass="47037">LDSLDVMTLDNEDVLFYFGVLAIKKLLLPRFHFTNTGQGSSWGVTLTIYGHSITRLQDDEAQEKAKVEVCREALDRLRAEYPEWILPKVPIDWSPGLDWNWTELLHDYCLFNGLQSPKYTKYFHGKGYRHEAEVGGVTYFGALKSYPEETESQNATALRALHKSLISAQGSFRNALGPLTLQNSYKDLLKLVPGLRSYAERYPKRNARVAYKRMTRECNGLRAVRERAWARKKQLRNNSQWSKNANLLPVFNCRIATIDVPVQKETSRWPVNPQQIKQKLAGVEGHIERLRRICHLLSLEYPEIQVQRLNENTTAAERYYYAAAFFQKDPFLARAGAIGKVCFANCTYGDIEEMCAERVARYLVDMVKEDMLLEKAAARARHDREQWGTRALKRAMPRGCYLDSMQID</sequence>
<dbReference type="VEuPathDB" id="FungiDB:P170DRAFT_356386"/>
<dbReference type="RefSeq" id="XP_024704885.1">
    <property type="nucleotide sequence ID" value="XM_024844147.1"/>
</dbReference>
<dbReference type="SUPFAM" id="SSF54768">
    <property type="entry name" value="dsRNA-binding domain-like"/>
    <property type="match status" value="1"/>
</dbReference>
<protein>
    <submittedName>
        <fullName evidence="1">Uncharacterized protein</fullName>
    </submittedName>
</protein>
<dbReference type="Proteomes" id="UP000234275">
    <property type="component" value="Unassembled WGS sequence"/>
</dbReference>
<gene>
    <name evidence="1" type="ORF">P170DRAFT_356386</name>
</gene>
<name>A0A2I2G9R1_9EURO</name>
<organism evidence="1 2">
    <name type="scientific">Aspergillus steynii IBT 23096</name>
    <dbReference type="NCBI Taxonomy" id="1392250"/>
    <lineage>
        <taxon>Eukaryota</taxon>
        <taxon>Fungi</taxon>
        <taxon>Dikarya</taxon>
        <taxon>Ascomycota</taxon>
        <taxon>Pezizomycotina</taxon>
        <taxon>Eurotiomycetes</taxon>
        <taxon>Eurotiomycetidae</taxon>
        <taxon>Eurotiales</taxon>
        <taxon>Aspergillaceae</taxon>
        <taxon>Aspergillus</taxon>
        <taxon>Aspergillus subgen. Circumdati</taxon>
    </lineage>
</organism>
<dbReference type="AlphaFoldDB" id="A0A2I2G9R1"/>
<dbReference type="OrthoDB" id="4469495at2759"/>
<proteinExistence type="predicted"/>
<dbReference type="GeneID" id="36551847"/>
<comment type="caution">
    <text evidence="1">The sequence shown here is derived from an EMBL/GenBank/DDBJ whole genome shotgun (WGS) entry which is preliminary data.</text>
</comment>
<keyword evidence="2" id="KW-1185">Reference proteome</keyword>